<keyword evidence="6" id="KW-1133">Transmembrane helix</keyword>
<dbReference type="GO" id="GO:0016020">
    <property type="term" value="C:membrane"/>
    <property type="evidence" value="ECO:0007669"/>
    <property type="project" value="UniProtKB-SubCell"/>
</dbReference>
<evidence type="ECO:0000256" key="3">
    <source>
        <dbReference type="ARBA" id="ARBA00022448"/>
    </source>
</evidence>
<dbReference type="PANTHER" id="PTHR45618">
    <property type="entry name" value="MITOCHONDRIAL DICARBOXYLATE CARRIER-RELATED"/>
    <property type="match status" value="1"/>
</dbReference>
<dbReference type="InterPro" id="IPR023395">
    <property type="entry name" value="MCP_dom_sf"/>
</dbReference>
<protein>
    <submittedName>
        <fullName evidence="10">(spotted green pufferfish) hypothetical protein</fullName>
    </submittedName>
</protein>
<dbReference type="Gene3D" id="1.50.40.10">
    <property type="entry name" value="Mitochondrial carrier domain"/>
    <property type="match status" value="1"/>
</dbReference>
<dbReference type="InterPro" id="IPR050391">
    <property type="entry name" value="Mito_Metabolite_Transporter"/>
</dbReference>
<reference evidence="10" key="1">
    <citation type="journal article" date="2004" name="Nature">
        <title>Genome duplication in the teleost fish Tetraodon nigroviridis reveals the early vertebrate proto-karyotype.</title>
        <authorList>
            <person name="Jaillon O."/>
            <person name="Aury J.-M."/>
            <person name="Brunet F."/>
            <person name="Petit J.-L."/>
            <person name="Stange-Thomann N."/>
            <person name="Mauceli E."/>
            <person name="Bouneau L."/>
            <person name="Fischer C."/>
            <person name="Ozouf-Costaz C."/>
            <person name="Bernot A."/>
            <person name="Nicaud S."/>
            <person name="Jaffe D."/>
            <person name="Fisher S."/>
            <person name="Lutfalla G."/>
            <person name="Dossat C."/>
            <person name="Segurens B."/>
            <person name="Dasilva C."/>
            <person name="Salanoubat M."/>
            <person name="Levy M."/>
            <person name="Boudet N."/>
            <person name="Castellano S."/>
            <person name="Anthouard V."/>
            <person name="Jubin C."/>
            <person name="Castelli V."/>
            <person name="Katinka M."/>
            <person name="Vacherie B."/>
            <person name="Biemont C."/>
            <person name="Skalli Z."/>
            <person name="Cattolico L."/>
            <person name="Poulain J."/>
            <person name="De Berardinis V."/>
            <person name="Cruaud C."/>
            <person name="Duprat S."/>
            <person name="Brottier P."/>
            <person name="Coutanceau J.-P."/>
            <person name="Gouzy J."/>
            <person name="Parra G."/>
            <person name="Lardier G."/>
            <person name="Chapple C."/>
            <person name="McKernan K.J."/>
            <person name="McEwan P."/>
            <person name="Bosak S."/>
            <person name="Kellis M."/>
            <person name="Volff J.-N."/>
            <person name="Guigo R."/>
            <person name="Zody M.C."/>
            <person name="Mesirov J."/>
            <person name="Lindblad-Toh K."/>
            <person name="Birren B."/>
            <person name="Nusbaum C."/>
            <person name="Kahn D."/>
            <person name="Robinson-Rechavi M."/>
            <person name="Laudet V."/>
            <person name="Schachter V."/>
            <person name="Quetier F."/>
            <person name="Saurin W."/>
            <person name="Scarpelli C."/>
            <person name="Wincker P."/>
            <person name="Lander E.S."/>
            <person name="Weissenbach J."/>
            <person name="Roest Crollius H."/>
        </authorList>
    </citation>
    <scope>NUCLEOTIDE SEQUENCE [LARGE SCALE GENOMIC DNA]</scope>
</reference>
<evidence type="ECO:0000256" key="9">
    <source>
        <dbReference type="RuleBase" id="RU000488"/>
    </source>
</evidence>
<feature type="repeat" description="Solcar" evidence="8">
    <location>
        <begin position="46"/>
        <end position="136"/>
    </location>
</feature>
<dbReference type="Pfam" id="PF00153">
    <property type="entry name" value="Mito_carr"/>
    <property type="match status" value="2"/>
</dbReference>
<gene>
    <name evidence="10" type="ORF">GSTENG00013132001</name>
</gene>
<keyword evidence="5" id="KW-0677">Repeat</keyword>
<dbReference type="EMBL" id="CAAE01014304">
    <property type="protein sequence ID" value="CAF96190.1"/>
    <property type="molecule type" value="Genomic_DNA"/>
</dbReference>
<proteinExistence type="inferred from homology"/>
<sequence>MIRTEGPRSLYNGLVAGLQRQLCFASIRIGLYDNVKNFYTGGKDNPSVLIRILAGCTTGAMAVSFAQPTDVVKVRFQAQMNLNSVARRYSGTHAGLQTHLPERGFSGALERHAAQHHQKRTGQLHRAGDVRHDQGGHSEAQTHVRQSSVPLCVCVRRRLRHHGDRLPRGRGQDQVHELTAGPVQERHQLCLDDDDKRGANSVLQRICALISEAGVVEHRHVCFVRTNQESHDGHKKED</sequence>
<dbReference type="KEGG" id="tng:GSTEN00013132G001"/>
<evidence type="ECO:0000256" key="7">
    <source>
        <dbReference type="ARBA" id="ARBA00023136"/>
    </source>
</evidence>
<evidence type="ECO:0000256" key="5">
    <source>
        <dbReference type="ARBA" id="ARBA00022737"/>
    </source>
</evidence>
<dbReference type="AlphaFoldDB" id="Q4ST42"/>
<comment type="caution">
    <text evidence="10">The sequence shown here is derived from an EMBL/GenBank/DDBJ whole genome shotgun (WGS) entry which is preliminary data.</text>
</comment>
<dbReference type="SUPFAM" id="SSF103506">
    <property type="entry name" value="Mitochondrial carrier"/>
    <property type="match status" value="1"/>
</dbReference>
<dbReference type="PROSITE" id="PS50920">
    <property type="entry name" value="SOLCAR"/>
    <property type="match status" value="2"/>
</dbReference>
<evidence type="ECO:0000256" key="6">
    <source>
        <dbReference type="ARBA" id="ARBA00022989"/>
    </source>
</evidence>
<dbReference type="InterPro" id="IPR018108">
    <property type="entry name" value="MCP_transmembrane"/>
</dbReference>
<feature type="repeat" description="Solcar" evidence="8">
    <location>
        <begin position="1"/>
        <end position="38"/>
    </location>
</feature>
<evidence type="ECO:0000313" key="10">
    <source>
        <dbReference type="EMBL" id="CAF96190.1"/>
    </source>
</evidence>
<evidence type="ECO:0000256" key="4">
    <source>
        <dbReference type="ARBA" id="ARBA00022692"/>
    </source>
</evidence>
<comment type="similarity">
    <text evidence="2 9">Belongs to the mitochondrial carrier (TC 2.A.29) family.</text>
</comment>
<organism evidence="10">
    <name type="scientific">Tetraodon nigroviridis</name>
    <name type="common">Spotted green pufferfish</name>
    <name type="synonym">Chelonodon nigroviridis</name>
    <dbReference type="NCBI Taxonomy" id="99883"/>
    <lineage>
        <taxon>Eukaryota</taxon>
        <taxon>Metazoa</taxon>
        <taxon>Chordata</taxon>
        <taxon>Craniata</taxon>
        <taxon>Vertebrata</taxon>
        <taxon>Euteleostomi</taxon>
        <taxon>Actinopterygii</taxon>
        <taxon>Neopterygii</taxon>
        <taxon>Teleostei</taxon>
        <taxon>Neoteleostei</taxon>
        <taxon>Acanthomorphata</taxon>
        <taxon>Eupercaria</taxon>
        <taxon>Tetraodontiformes</taxon>
        <taxon>Tetradontoidea</taxon>
        <taxon>Tetraodontidae</taxon>
        <taxon>Tetraodon</taxon>
    </lineage>
</organism>
<dbReference type="OrthoDB" id="448427at2759"/>
<name>Q4ST42_TETNG</name>
<comment type="subcellular location">
    <subcellularLocation>
        <location evidence="1">Membrane</location>
        <topology evidence="1">Multi-pass membrane protein</topology>
    </subcellularLocation>
</comment>
<evidence type="ECO:0000256" key="1">
    <source>
        <dbReference type="ARBA" id="ARBA00004141"/>
    </source>
</evidence>
<reference evidence="10" key="2">
    <citation type="submission" date="2004-02" db="EMBL/GenBank/DDBJ databases">
        <authorList>
            <consortium name="Genoscope"/>
            <consortium name="Whitehead Institute Centre for Genome Research"/>
        </authorList>
    </citation>
    <scope>NUCLEOTIDE SEQUENCE</scope>
</reference>
<keyword evidence="7 8" id="KW-0472">Membrane</keyword>
<keyword evidence="4 8" id="KW-0812">Transmembrane</keyword>
<keyword evidence="3 9" id="KW-0813">Transport</keyword>
<evidence type="ECO:0000256" key="2">
    <source>
        <dbReference type="ARBA" id="ARBA00006375"/>
    </source>
</evidence>
<accession>Q4ST42</accession>
<evidence type="ECO:0000256" key="8">
    <source>
        <dbReference type="PROSITE-ProRule" id="PRU00282"/>
    </source>
</evidence>